<dbReference type="NCBIfam" id="TIGR02292">
    <property type="entry name" value="ygfB_yecA"/>
    <property type="match status" value="1"/>
</dbReference>
<dbReference type="EMBL" id="CP002159">
    <property type="protein sequence ID" value="ADL56587.1"/>
    <property type="molecule type" value="Genomic_DNA"/>
</dbReference>
<organism evidence="1 2">
    <name type="scientific">Gallionella capsiferriformans (strain ES-2)</name>
    <name type="common">Gallionella ferruginea capsiferriformans (strain ES-2)</name>
    <dbReference type="NCBI Taxonomy" id="395494"/>
    <lineage>
        <taxon>Bacteria</taxon>
        <taxon>Pseudomonadati</taxon>
        <taxon>Pseudomonadota</taxon>
        <taxon>Betaproteobacteria</taxon>
        <taxon>Nitrosomonadales</taxon>
        <taxon>Gallionellaceae</taxon>
        <taxon>Gallionella</taxon>
    </lineage>
</organism>
<dbReference type="STRING" id="395494.Galf_2590"/>
<dbReference type="HOGENOM" id="CLU_078487_1_1_4"/>
<dbReference type="Pfam" id="PF03695">
    <property type="entry name" value="UPF0149"/>
    <property type="match status" value="1"/>
</dbReference>
<proteinExistence type="predicted"/>
<dbReference type="InterPro" id="IPR004027">
    <property type="entry name" value="SEC_C_motif"/>
</dbReference>
<dbReference type="KEGG" id="gca:Galf_2590"/>
<dbReference type="AlphaFoldDB" id="D9SCK6"/>
<dbReference type="OrthoDB" id="570299at2"/>
<dbReference type="eggNOG" id="COG3318">
    <property type="taxonomic scope" value="Bacteria"/>
</dbReference>
<accession>D9SCK6</accession>
<keyword evidence="2" id="KW-1185">Reference proteome</keyword>
<dbReference type="Proteomes" id="UP000001235">
    <property type="component" value="Chromosome"/>
</dbReference>
<name>D9SCK6_GALCS</name>
<evidence type="ECO:0000313" key="2">
    <source>
        <dbReference type="Proteomes" id="UP000001235"/>
    </source>
</evidence>
<dbReference type="Gene3D" id="3.10.450.50">
    <property type="match status" value="1"/>
</dbReference>
<sequence>MKPIQALSDAEIDELDEFLLSDDVPESCMDISRLDGFFAALVLNPRLVMPSEYLPWIWDSEEGEDAPGFASIEQANRIMALLMRYYNGVLDGIAGNRFSPLFYTLAQEDGSKVYEAEGWAEGFMLGVFLFIDPWRVVFENEQESLSPMVLLGTQQGAELLEKSADVKQARKEAYDSIADAVAILYEYFAEQREAETRQRRVSQAVSVKVPPNEECPCGSGLKFKKCCGASPTLH</sequence>
<dbReference type="SUPFAM" id="SSF101327">
    <property type="entry name" value="YgfB-like"/>
    <property type="match status" value="1"/>
</dbReference>
<protein>
    <submittedName>
        <fullName evidence="1">YecA family protein</fullName>
    </submittedName>
</protein>
<reference evidence="1 2" key="1">
    <citation type="submission" date="2010-08" db="EMBL/GenBank/DDBJ databases">
        <title>Complete sequence of Gallionella capsiferriformans ES-2.</title>
        <authorList>
            <consortium name="US DOE Joint Genome Institute"/>
            <person name="Lucas S."/>
            <person name="Copeland A."/>
            <person name="Lapidus A."/>
            <person name="Cheng J.-F."/>
            <person name="Bruce D."/>
            <person name="Goodwin L."/>
            <person name="Pitluck S."/>
            <person name="Chertkov O."/>
            <person name="Davenport K.W."/>
            <person name="Detter J.C."/>
            <person name="Han C."/>
            <person name="Tapia R."/>
            <person name="Land M."/>
            <person name="Hauser L."/>
            <person name="Chang Y.-J."/>
            <person name="Jeffries C."/>
            <person name="Kyrpides N."/>
            <person name="Ivanova N."/>
            <person name="Mikhailova N."/>
            <person name="Shelobolina E.S."/>
            <person name="Picardal F."/>
            <person name="Roden E."/>
            <person name="Emerson D."/>
            <person name="Woyke T."/>
        </authorList>
    </citation>
    <scope>NUCLEOTIDE SEQUENCE [LARGE SCALE GENOMIC DNA]</scope>
    <source>
        <strain evidence="1 2">ES-2</strain>
    </source>
</reference>
<dbReference type="InterPro" id="IPR036255">
    <property type="entry name" value="YgfB-like_sf"/>
</dbReference>
<dbReference type="SUPFAM" id="SSF103642">
    <property type="entry name" value="Sec-C motif"/>
    <property type="match status" value="1"/>
</dbReference>
<gene>
    <name evidence="1" type="ordered locus">Galf_2590</name>
</gene>
<evidence type="ECO:0000313" key="1">
    <source>
        <dbReference type="EMBL" id="ADL56587.1"/>
    </source>
</evidence>
<dbReference type="eggNOG" id="COG3012">
    <property type="taxonomic scope" value="Bacteria"/>
</dbReference>
<dbReference type="InterPro" id="IPR011978">
    <property type="entry name" value="YgfB-like"/>
</dbReference>
<dbReference type="Pfam" id="PF02810">
    <property type="entry name" value="SEC-C"/>
    <property type="match status" value="1"/>
</dbReference>
<dbReference type="RefSeq" id="WP_013294507.1">
    <property type="nucleotide sequence ID" value="NC_014394.1"/>
</dbReference>